<evidence type="ECO:0000313" key="1">
    <source>
        <dbReference type="EMBL" id="GJS89779.1"/>
    </source>
</evidence>
<reference evidence="1" key="2">
    <citation type="submission" date="2022-01" db="EMBL/GenBank/DDBJ databases">
        <authorList>
            <person name="Yamashiro T."/>
            <person name="Shiraishi A."/>
            <person name="Satake H."/>
            <person name="Nakayama K."/>
        </authorList>
    </citation>
    <scope>NUCLEOTIDE SEQUENCE</scope>
</reference>
<name>A0ABQ4ZHU1_9ASTR</name>
<proteinExistence type="predicted"/>
<accession>A0ABQ4ZHU1</accession>
<organism evidence="1 2">
    <name type="scientific">Tanacetum coccineum</name>
    <dbReference type="NCBI Taxonomy" id="301880"/>
    <lineage>
        <taxon>Eukaryota</taxon>
        <taxon>Viridiplantae</taxon>
        <taxon>Streptophyta</taxon>
        <taxon>Embryophyta</taxon>
        <taxon>Tracheophyta</taxon>
        <taxon>Spermatophyta</taxon>
        <taxon>Magnoliopsida</taxon>
        <taxon>eudicotyledons</taxon>
        <taxon>Gunneridae</taxon>
        <taxon>Pentapetalae</taxon>
        <taxon>asterids</taxon>
        <taxon>campanulids</taxon>
        <taxon>Asterales</taxon>
        <taxon>Asteraceae</taxon>
        <taxon>Asteroideae</taxon>
        <taxon>Anthemideae</taxon>
        <taxon>Anthemidinae</taxon>
        <taxon>Tanacetum</taxon>
    </lineage>
</organism>
<protein>
    <submittedName>
        <fullName evidence="1">Uncharacterized protein</fullName>
    </submittedName>
</protein>
<evidence type="ECO:0000313" key="2">
    <source>
        <dbReference type="Proteomes" id="UP001151760"/>
    </source>
</evidence>
<reference evidence="1" key="1">
    <citation type="journal article" date="2022" name="Int. J. Mol. Sci.">
        <title>Draft Genome of Tanacetum Coccineum: Genomic Comparison of Closely Related Tanacetum-Family Plants.</title>
        <authorList>
            <person name="Yamashiro T."/>
            <person name="Shiraishi A."/>
            <person name="Nakayama K."/>
            <person name="Satake H."/>
        </authorList>
    </citation>
    <scope>NUCLEOTIDE SEQUENCE</scope>
</reference>
<sequence length="231" mass="26706">MVEKRGVLFARLIKEFGFALHQVRSRLVSDSTTRDVEWEPIEEERLEEPKEGWMLGESKKRSIRISSRMLIVGLVPRSRVTLVKARCLRFVGKRTNVNARSRRSTKVDESKLCDIPVVLEYVRLDNQSIERDRLIGIGFVLNFAKFISFTFGDREMMSVIEAILMVVDVRTLIIEEAHATKYSVRPGVSKIHGVHMSSIPDKDGMYIEVLEWDVEVIRNTSRYEYCLPSID</sequence>
<comment type="caution">
    <text evidence="1">The sequence shown here is derived from an EMBL/GenBank/DDBJ whole genome shotgun (WGS) entry which is preliminary data.</text>
</comment>
<keyword evidence="2" id="KW-1185">Reference proteome</keyword>
<dbReference type="Proteomes" id="UP001151760">
    <property type="component" value="Unassembled WGS sequence"/>
</dbReference>
<gene>
    <name evidence="1" type="ORF">Tco_0772415</name>
</gene>
<dbReference type="EMBL" id="BQNB010011377">
    <property type="protein sequence ID" value="GJS89779.1"/>
    <property type="molecule type" value="Genomic_DNA"/>
</dbReference>